<organism evidence="3 4">
    <name type="scientific">Tilletia caries</name>
    <name type="common">wheat bunt fungus</name>
    <dbReference type="NCBI Taxonomy" id="13290"/>
    <lineage>
        <taxon>Eukaryota</taxon>
        <taxon>Fungi</taxon>
        <taxon>Dikarya</taxon>
        <taxon>Basidiomycota</taxon>
        <taxon>Ustilaginomycotina</taxon>
        <taxon>Exobasidiomycetes</taxon>
        <taxon>Tilletiales</taxon>
        <taxon>Tilletiaceae</taxon>
        <taxon>Tilletia</taxon>
    </lineage>
</organism>
<keyword evidence="1" id="KW-0732">Signal</keyword>
<dbReference type="AlphaFoldDB" id="A0A177UCY5"/>
<evidence type="ECO:0000313" key="5">
    <source>
        <dbReference type="Proteomes" id="UP000836402"/>
    </source>
</evidence>
<accession>A0A177UCY5</accession>
<gene>
    <name evidence="3" type="ORF">A4X03_0g3024</name>
    <name evidence="2" type="ORF">JKIAZH3_G7113</name>
</gene>
<reference evidence="2" key="3">
    <citation type="submission" date="2020-10" db="EMBL/GenBank/DDBJ databases">
        <authorList>
            <person name="Sedaghatjoo S."/>
        </authorList>
    </citation>
    <scope>NUCLEOTIDE SEQUENCE</scope>
    <source>
        <strain evidence="2">AZH3</strain>
    </source>
</reference>
<reference evidence="3" key="1">
    <citation type="submission" date="2016-04" db="EMBL/GenBank/DDBJ databases">
        <authorList>
            <person name="Nguyen H.D."/>
            <person name="Kesanakurti P."/>
            <person name="Cullis J."/>
            <person name="Levesque C.A."/>
            <person name="Hambleton S."/>
        </authorList>
    </citation>
    <scope>NUCLEOTIDE SEQUENCE</scope>
    <source>
        <strain evidence="3">DAOMC 238032</strain>
    </source>
</reference>
<evidence type="ECO:0000256" key="1">
    <source>
        <dbReference type="SAM" id="SignalP"/>
    </source>
</evidence>
<reference evidence="3" key="2">
    <citation type="journal article" date="2019" name="IMA Fungus">
        <title>Genome sequencing and comparison of five Tilletia species to identify candidate genes for the detection of regulated species infecting wheat.</title>
        <authorList>
            <person name="Nguyen H.D.T."/>
            <person name="Sultana T."/>
            <person name="Kesanakurti P."/>
            <person name="Hambleton S."/>
        </authorList>
    </citation>
    <scope>NUCLEOTIDE SEQUENCE</scope>
    <source>
        <strain evidence="3">DAOMC 238032</strain>
    </source>
</reference>
<dbReference type="EMBL" id="CAJHJG010000366">
    <property type="protein sequence ID" value="CAD6901724.1"/>
    <property type="molecule type" value="Genomic_DNA"/>
</dbReference>
<feature type="chain" id="PRO_5044550164" evidence="1">
    <location>
        <begin position="21"/>
        <end position="94"/>
    </location>
</feature>
<dbReference type="Proteomes" id="UP000077671">
    <property type="component" value="Unassembled WGS sequence"/>
</dbReference>
<feature type="signal peptide" evidence="1">
    <location>
        <begin position="1"/>
        <end position="20"/>
    </location>
</feature>
<protein>
    <submittedName>
        <fullName evidence="3">Uncharacterized protein</fullName>
    </submittedName>
</protein>
<name>A0A177UCY5_9BASI</name>
<evidence type="ECO:0000313" key="2">
    <source>
        <dbReference type="EMBL" id="CAD6901724.1"/>
    </source>
</evidence>
<sequence length="94" mass="10167">MLKITSWALVLVALASGTAAVMIPRQPTPFFNATSPLERTFVSDSTAFRPRGNLGTGSGCTFDAECFTGWCSFDFEIGNNAYTNYAAKTCRPMP</sequence>
<evidence type="ECO:0000313" key="4">
    <source>
        <dbReference type="Proteomes" id="UP000077671"/>
    </source>
</evidence>
<evidence type="ECO:0000313" key="3">
    <source>
        <dbReference type="EMBL" id="KAE8261712.1"/>
    </source>
</evidence>
<dbReference type="EMBL" id="LWDD02000329">
    <property type="protein sequence ID" value="KAE8261712.1"/>
    <property type="molecule type" value="Genomic_DNA"/>
</dbReference>
<dbReference type="Proteomes" id="UP000836402">
    <property type="component" value="Unassembled WGS sequence"/>
</dbReference>
<proteinExistence type="predicted"/>
<comment type="caution">
    <text evidence="3">The sequence shown here is derived from an EMBL/GenBank/DDBJ whole genome shotgun (WGS) entry which is preliminary data.</text>
</comment>
<keyword evidence="5" id="KW-1185">Reference proteome</keyword>